<reference evidence="2 3" key="1">
    <citation type="submission" date="2012-09" db="EMBL/GenBank/DDBJ databases">
        <title>The Genome Sequence of Alloiococcus otitis ATCC 51267.</title>
        <authorList>
            <consortium name="The Broad Institute Genome Sequencing Platform"/>
            <person name="Earl A."/>
            <person name="Ward D."/>
            <person name="Feldgarden M."/>
            <person name="Gevers D."/>
            <person name="Huys G."/>
            <person name="Walker B."/>
            <person name="Young S.K."/>
            <person name="Zeng Q."/>
            <person name="Gargeya S."/>
            <person name="Fitzgerald M."/>
            <person name="Haas B."/>
            <person name="Abouelleil A."/>
            <person name="Alvarado L."/>
            <person name="Arachchi H.M."/>
            <person name="Berlin A.M."/>
            <person name="Chapman S.B."/>
            <person name="Goldberg J."/>
            <person name="Griggs A."/>
            <person name="Gujja S."/>
            <person name="Hansen M."/>
            <person name="Howarth C."/>
            <person name="Imamovic A."/>
            <person name="Larimer J."/>
            <person name="McCowen C."/>
            <person name="Montmayeur A."/>
            <person name="Murphy C."/>
            <person name="Neiman D."/>
            <person name="Pearson M."/>
            <person name="Priest M."/>
            <person name="Roberts A."/>
            <person name="Saif S."/>
            <person name="Shea T."/>
            <person name="Sisk P."/>
            <person name="Sykes S."/>
            <person name="Wortman J."/>
            <person name="Nusbaum C."/>
            <person name="Birren B."/>
        </authorList>
    </citation>
    <scope>NUCLEOTIDE SEQUENCE [LARGE SCALE GENOMIC DNA]</scope>
    <source>
        <strain evidence="2 3">ATCC 51267</strain>
    </source>
</reference>
<dbReference type="SUPFAM" id="SSF53623">
    <property type="entry name" value="MurD-like peptide ligases, catalytic domain"/>
    <property type="match status" value="1"/>
</dbReference>
<dbReference type="GO" id="GO:0045227">
    <property type="term" value="P:capsule polysaccharide biosynthetic process"/>
    <property type="evidence" value="ECO:0007669"/>
    <property type="project" value="InterPro"/>
</dbReference>
<dbReference type="PANTHER" id="PTHR43445:SF1">
    <property type="entry name" value="PGA SYNTHASE CAPB"/>
    <property type="match status" value="1"/>
</dbReference>
<dbReference type="RefSeq" id="WP_003777851.1">
    <property type="nucleotide sequence ID" value="NZ_JH992958.1"/>
</dbReference>
<sequence>MTSLMVIVLCIGLLIGLGVIEKQRNEENIKKIDLRININGTRGKTTVTRLVTGVLQAVGYQVIGKTTGTESRIIYWDREEEEEIERPPSGPNIFEQISVIEKARKRGANALVLECMAVNPEYQDVYSNEMFQSNITAIVNVFEDHMDILGPTNDQIAWAYAKTIPKNGLVVISDDSYKDYFIEVAQERNCRVKVIDEPGVSQELLERFDYLVFPNNLAVPLAIAEELGIDRDTAIKGMLQADPDPGIMQLFEIGEPIDQKVILAYAFAANEPTSTMLIYEELKEDGLIGESPIILINCREDRSDRTKLFTKDFIGQIKDARVIAIGQNTGIIEKAIRSGRVKVKDYLSLEGKSLEDIYMTLMTYASGEVVLGIGNIHGVGEDFFAYLDENNLWQRRRMN</sequence>
<dbReference type="GO" id="GO:0005524">
    <property type="term" value="F:ATP binding"/>
    <property type="evidence" value="ECO:0007669"/>
    <property type="project" value="InterPro"/>
</dbReference>
<keyword evidence="3" id="KW-1185">Reference proteome</keyword>
<dbReference type="GO" id="GO:0016881">
    <property type="term" value="F:acid-amino acid ligase activity"/>
    <property type="evidence" value="ECO:0007669"/>
    <property type="project" value="InterPro"/>
</dbReference>
<dbReference type="PATRIC" id="fig|883081.3.peg.922"/>
<proteinExistence type="predicted"/>
<dbReference type="eggNOG" id="COG0771">
    <property type="taxonomic scope" value="Bacteria"/>
</dbReference>
<dbReference type="HOGENOM" id="CLU_041144_0_0_9"/>
<dbReference type="Pfam" id="PF08245">
    <property type="entry name" value="Mur_ligase_M"/>
    <property type="match status" value="1"/>
</dbReference>
<dbReference type="InterPro" id="IPR036565">
    <property type="entry name" value="Mur-like_cat_sf"/>
</dbReference>
<dbReference type="OrthoDB" id="2884at2"/>
<dbReference type="AlphaFoldDB" id="K9EWM1"/>
<evidence type="ECO:0000313" key="3">
    <source>
        <dbReference type="Proteomes" id="UP000009875"/>
    </source>
</evidence>
<dbReference type="EMBL" id="AGXA01000018">
    <property type="protein sequence ID" value="EKU93630.1"/>
    <property type="molecule type" value="Genomic_DNA"/>
</dbReference>
<dbReference type="NCBIfam" id="TIGR04012">
    <property type="entry name" value="poly_gGlu_PgsB"/>
    <property type="match status" value="1"/>
</dbReference>
<dbReference type="InterPro" id="IPR013221">
    <property type="entry name" value="Mur_ligase_cen"/>
</dbReference>
<organism evidence="2 3">
    <name type="scientific">Alloiococcus otitis ATCC 51267</name>
    <dbReference type="NCBI Taxonomy" id="883081"/>
    <lineage>
        <taxon>Bacteria</taxon>
        <taxon>Bacillati</taxon>
        <taxon>Bacillota</taxon>
        <taxon>Bacilli</taxon>
        <taxon>Lactobacillales</taxon>
        <taxon>Carnobacteriaceae</taxon>
        <taxon>Alloiococcus</taxon>
    </lineage>
</organism>
<dbReference type="STRING" id="883081.HMPREF9698_00925"/>
<feature type="domain" description="Mur ligase central" evidence="1">
    <location>
        <begin position="38"/>
        <end position="195"/>
    </location>
</feature>
<dbReference type="Proteomes" id="UP000009875">
    <property type="component" value="Unassembled WGS sequence"/>
</dbReference>
<name>K9EWM1_9LACT</name>
<dbReference type="InterPro" id="IPR008337">
    <property type="entry name" value="Capsule_biosynth_CapB"/>
</dbReference>
<evidence type="ECO:0000259" key="1">
    <source>
        <dbReference type="Pfam" id="PF08245"/>
    </source>
</evidence>
<protein>
    <submittedName>
        <fullName evidence="2">Poly-gamma-glutamate synthase PgsB</fullName>
    </submittedName>
</protein>
<gene>
    <name evidence="2" type="ORF">HMPREF9698_00925</name>
</gene>
<dbReference type="InterPro" id="IPR050061">
    <property type="entry name" value="MurCDEF_pg_biosynth"/>
</dbReference>
<comment type="caution">
    <text evidence="2">The sequence shown here is derived from an EMBL/GenBank/DDBJ whole genome shotgun (WGS) entry which is preliminary data.</text>
</comment>
<accession>K9EWM1</accession>
<evidence type="ECO:0000313" key="2">
    <source>
        <dbReference type="EMBL" id="EKU93630.1"/>
    </source>
</evidence>
<dbReference type="Gene3D" id="3.40.1190.10">
    <property type="entry name" value="Mur-like, catalytic domain"/>
    <property type="match status" value="1"/>
</dbReference>
<dbReference type="PANTHER" id="PTHR43445">
    <property type="entry name" value="UDP-N-ACETYLMURAMATE--L-ALANINE LIGASE-RELATED"/>
    <property type="match status" value="1"/>
</dbReference>
<dbReference type="GO" id="GO:0016020">
    <property type="term" value="C:membrane"/>
    <property type="evidence" value="ECO:0007669"/>
    <property type="project" value="InterPro"/>
</dbReference>
<dbReference type="PRINTS" id="PR01758">
    <property type="entry name" value="CAPSULEPROTB"/>
</dbReference>